<dbReference type="Pfam" id="PF06985">
    <property type="entry name" value="HET"/>
    <property type="match status" value="1"/>
</dbReference>
<gene>
    <name evidence="2" type="ORF">BDV96DRAFT_598732</name>
</gene>
<sequence length="685" mass="77854">MDNKLSEAAGFAYPRYQHEPLQSPEHIRLIYLEPASDRCSPLTCEVKQHKLNDQSLNFEAISYTWGPPVFPGKLLCSVPDVVQSYKSALLPITESLATALKNFRRPDSVRYIWADAVCIDQSNPLERNVQVAIMDQIYRAASSVLVWLGEADSETESALEFCEMLAAKLPACGMDLSDPFRRPRSDTPQSQAARQRLAFEPSLQAKGIALRNLVSRTWFTRRWIVQEVYLGRHVILYTGSYELKWEVFSLSMALVKCLRRDQYQRAGNSVVSIWCADVIKYKNFQSPWGLACQIAEGRHYGPNGSSMEKWEEGLLSLLKSFPASICSDERDLLFAVLAMTNETWLKVDYTLSVEEIFTNFAIGLIENSKSYNVLHHIRDKANRARESVKEAKKLDLPSWVPDWRDMHYGERNFSGARDPGDFDTLLRPFGAGGIGPIRYTLSSCTRELTVQGILVGTLHSPSWEVLSDLRNYSQIWEDFYEDKMSKNISENVEYWGQERSEQEIVALVKWLELYDKYVVSDGLSSIQDESRLHPLALTLIAANKIDATHYAFKKDTSPDDITRTALTFFQAAMNGEYQFTDGRIVVVGARYVQACTVMNARRTFFIIEGNDDTNGERYIGLGPRGMDHGDLVAVFTGAETPFVLRPEQKDDGTKYRLVGECYVYGMMDGEKFTKHGAHREQFTLI</sequence>
<dbReference type="InterPro" id="IPR010730">
    <property type="entry name" value="HET"/>
</dbReference>
<reference evidence="2" key="1">
    <citation type="journal article" date="2020" name="Stud. Mycol.">
        <title>101 Dothideomycetes genomes: a test case for predicting lifestyles and emergence of pathogens.</title>
        <authorList>
            <person name="Haridas S."/>
            <person name="Albert R."/>
            <person name="Binder M."/>
            <person name="Bloem J."/>
            <person name="Labutti K."/>
            <person name="Salamov A."/>
            <person name="Andreopoulos B."/>
            <person name="Baker S."/>
            <person name="Barry K."/>
            <person name="Bills G."/>
            <person name="Bluhm B."/>
            <person name="Cannon C."/>
            <person name="Castanera R."/>
            <person name="Culley D."/>
            <person name="Daum C."/>
            <person name="Ezra D."/>
            <person name="Gonzalez J."/>
            <person name="Henrissat B."/>
            <person name="Kuo A."/>
            <person name="Liang C."/>
            <person name="Lipzen A."/>
            <person name="Lutzoni F."/>
            <person name="Magnuson J."/>
            <person name="Mondo S."/>
            <person name="Nolan M."/>
            <person name="Ohm R."/>
            <person name="Pangilinan J."/>
            <person name="Park H.-J."/>
            <person name="Ramirez L."/>
            <person name="Alfaro M."/>
            <person name="Sun H."/>
            <person name="Tritt A."/>
            <person name="Yoshinaga Y."/>
            <person name="Zwiers L.-H."/>
            <person name="Turgeon B."/>
            <person name="Goodwin S."/>
            <person name="Spatafora J."/>
            <person name="Crous P."/>
            <person name="Grigoriev I."/>
        </authorList>
    </citation>
    <scope>NUCLEOTIDE SEQUENCE</scope>
    <source>
        <strain evidence="2">CBS 627.86</strain>
    </source>
</reference>
<organism evidence="2 3">
    <name type="scientific">Lophiotrema nucula</name>
    <dbReference type="NCBI Taxonomy" id="690887"/>
    <lineage>
        <taxon>Eukaryota</taxon>
        <taxon>Fungi</taxon>
        <taxon>Dikarya</taxon>
        <taxon>Ascomycota</taxon>
        <taxon>Pezizomycotina</taxon>
        <taxon>Dothideomycetes</taxon>
        <taxon>Pleosporomycetidae</taxon>
        <taxon>Pleosporales</taxon>
        <taxon>Lophiotremataceae</taxon>
        <taxon>Lophiotrema</taxon>
    </lineage>
</organism>
<dbReference type="InterPro" id="IPR052895">
    <property type="entry name" value="HetReg/Transcr_Mod"/>
</dbReference>
<evidence type="ECO:0000313" key="2">
    <source>
        <dbReference type="EMBL" id="KAF2116900.1"/>
    </source>
</evidence>
<dbReference type="Pfam" id="PF26639">
    <property type="entry name" value="Het-6_barrel"/>
    <property type="match status" value="1"/>
</dbReference>
<protein>
    <submittedName>
        <fullName evidence="2">Heterokaryon incompatibility protein-domain-containing protein</fullName>
    </submittedName>
</protein>
<feature type="domain" description="Heterokaryon incompatibility" evidence="1">
    <location>
        <begin position="58"/>
        <end position="227"/>
    </location>
</feature>
<dbReference type="PANTHER" id="PTHR24148:SF80">
    <property type="entry name" value="HETEROKARYON INCOMPATIBILITY DOMAIN-CONTAINING PROTEIN"/>
    <property type="match status" value="1"/>
</dbReference>
<name>A0A6A5ZBP3_9PLEO</name>
<evidence type="ECO:0000259" key="1">
    <source>
        <dbReference type="Pfam" id="PF06985"/>
    </source>
</evidence>
<evidence type="ECO:0000313" key="3">
    <source>
        <dbReference type="Proteomes" id="UP000799770"/>
    </source>
</evidence>
<dbReference type="OrthoDB" id="2157530at2759"/>
<dbReference type="EMBL" id="ML977320">
    <property type="protein sequence ID" value="KAF2116900.1"/>
    <property type="molecule type" value="Genomic_DNA"/>
</dbReference>
<dbReference type="AlphaFoldDB" id="A0A6A5ZBP3"/>
<dbReference type="Proteomes" id="UP000799770">
    <property type="component" value="Unassembled WGS sequence"/>
</dbReference>
<proteinExistence type="predicted"/>
<dbReference type="PANTHER" id="PTHR24148">
    <property type="entry name" value="ANKYRIN REPEAT DOMAIN-CONTAINING PROTEIN 39 HOMOLOG-RELATED"/>
    <property type="match status" value="1"/>
</dbReference>
<accession>A0A6A5ZBP3</accession>
<keyword evidence="3" id="KW-1185">Reference proteome</keyword>